<accession>A4C7T9</accession>
<proteinExistence type="predicted"/>
<dbReference type="AlphaFoldDB" id="A4C7T9"/>
<reference evidence="1 2" key="1">
    <citation type="submission" date="2006-02" db="EMBL/GenBank/DDBJ databases">
        <authorList>
            <person name="Moran M.A."/>
            <person name="Kjelleberg S."/>
            <person name="Egan S."/>
            <person name="Saunders N."/>
            <person name="Thomas T."/>
            <person name="Ferriera S."/>
            <person name="Johnson J."/>
            <person name="Kravitz S."/>
            <person name="Halpern A."/>
            <person name="Remington K."/>
            <person name="Beeson K."/>
            <person name="Tran B."/>
            <person name="Rogers Y.-H."/>
            <person name="Friedman R."/>
            <person name="Venter J.C."/>
        </authorList>
    </citation>
    <scope>NUCLEOTIDE SEQUENCE [LARGE SCALE GENOMIC DNA]</scope>
    <source>
        <strain evidence="1 2">D2</strain>
    </source>
</reference>
<organism evidence="1 2">
    <name type="scientific">Pseudoalteromonas tunicata D2</name>
    <dbReference type="NCBI Taxonomy" id="87626"/>
    <lineage>
        <taxon>Bacteria</taxon>
        <taxon>Pseudomonadati</taxon>
        <taxon>Pseudomonadota</taxon>
        <taxon>Gammaproteobacteria</taxon>
        <taxon>Alteromonadales</taxon>
        <taxon>Pseudoalteromonadaceae</taxon>
        <taxon>Pseudoalteromonas</taxon>
    </lineage>
</organism>
<gene>
    <name evidence="1" type="ORF">PTD2_06419</name>
</gene>
<name>A4C7T9_9GAMM</name>
<keyword evidence="2" id="KW-1185">Reference proteome</keyword>
<evidence type="ECO:0000313" key="1">
    <source>
        <dbReference type="EMBL" id="EAR28654.1"/>
    </source>
</evidence>
<protein>
    <submittedName>
        <fullName evidence="1">Uncharacterized protein</fullName>
    </submittedName>
</protein>
<dbReference type="Proteomes" id="UP000006201">
    <property type="component" value="Unassembled WGS sequence"/>
</dbReference>
<evidence type="ECO:0000313" key="2">
    <source>
        <dbReference type="Proteomes" id="UP000006201"/>
    </source>
</evidence>
<sequence>MRDSSKEYFLDYNIEAVFLHQICAGRDLYGAKTLIHSENNKLKTININKLK</sequence>
<dbReference type="HOGENOM" id="CLU_3102880_0_0_6"/>
<comment type="caution">
    <text evidence="1">The sequence shown here is derived from an EMBL/GenBank/DDBJ whole genome shotgun (WGS) entry which is preliminary data.</text>
</comment>
<dbReference type="STRING" id="87626.PTD2_06419"/>
<dbReference type="EMBL" id="AAOH01000003">
    <property type="protein sequence ID" value="EAR28654.1"/>
    <property type="molecule type" value="Genomic_DNA"/>
</dbReference>